<dbReference type="EMBL" id="LLWH01000240">
    <property type="protein sequence ID" value="KQB51474.1"/>
    <property type="molecule type" value="Genomic_DNA"/>
</dbReference>
<evidence type="ECO:0000313" key="2">
    <source>
        <dbReference type="Proteomes" id="UP000050342"/>
    </source>
</evidence>
<dbReference type="RefSeq" id="WP_055105012.1">
    <property type="nucleotide sequence ID" value="NZ_LLWH01000240.1"/>
</dbReference>
<dbReference type="OrthoDB" id="7024680at2"/>
<evidence type="ECO:0008006" key="3">
    <source>
        <dbReference type="Google" id="ProtNLM"/>
    </source>
</evidence>
<dbReference type="InterPro" id="IPR021427">
    <property type="entry name" value="DUF3077"/>
</dbReference>
<sequence length="87" mass="9521">MTTSSSIKTLGAVTFGPCGKDSHELFRVNPDVPLRQALEHVSALLYCAKKLALDAALEKDGERHAWASHYLCDMSKAVIDDLCLQAF</sequence>
<organism evidence="1 2">
    <name type="scientific">Pseudomonas endophytica</name>
    <dbReference type="NCBI Taxonomy" id="1563157"/>
    <lineage>
        <taxon>Bacteria</taxon>
        <taxon>Pseudomonadati</taxon>
        <taxon>Pseudomonadota</taxon>
        <taxon>Gammaproteobacteria</taxon>
        <taxon>Pseudomonadales</taxon>
        <taxon>Pseudomonadaceae</taxon>
        <taxon>Pseudomonas</taxon>
    </lineage>
</organism>
<protein>
    <recommendedName>
        <fullName evidence="3">DUF3077 domain-containing protein</fullName>
    </recommendedName>
</protein>
<gene>
    <name evidence="1" type="ORF">AQS70_18120</name>
</gene>
<evidence type="ECO:0000313" key="1">
    <source>
        <dbReference type="EMBL" id="KQB51474.1"/>
    </source>
</evidence>
<keyword evidence="2" id="KW-1185">Reference proteome</keyword>
<accession>A0A0Q0SJ86</accession>
<name>A0A0Q0SJ86_9PSED</name>
<reference evidence="1 2" key="1">
    <citation type="submission" date="2015-10" db="EMBL/GenBank/DDBJ databases">
        <title>Pseudomonas helleri sp. nov. and Pseudomonas weihenstephanensis sp. nov., isolated from raw cows milk.</title>
        <authorList>
            <person name="Von Neubeck M."/>
            <person name="Huptas C."/>
            <person name="Wenning M."/>
            <person name="Scherer S."/>
        </authorList>
    </citation>
    <scope>NUCLEOTIDE SEQUENCE [LARGE SCALE GENOMIC DNA]</scope>
    <source>
        <strain evidence="1 2">BSTT44</strain>
    </source>
</reference>
<dbReference type="Proteomes" id="UP000050342">
    <property type="component" value="Unassembled WGS sequence"/>
</dbReference>
<comment type="caution">
    <text evidence="1">The sequence shown here is derived from an EMBL/GenBank/DDBJ whole genome shotgun (WGS) entry which is preliminary data.</text>
</comment>
<dbReference type="Pfam" id="PF11275">
    <property type="entry name" value="DUF3077"/>
    <property type="match status" value="1"/>
</dbReference>
<dbReference type="AlphaFoldDB" id="A0A0Q0SJ86"/>
<proteinExistence type="predicted"/>